<dbReference type="EMBL" id="AYYE01001194">
    <property type="protein sequence ID" value="ETK06306.1"/>
    <property type="molecule type" value="Genomic_DNA"/>
</dbReference>
<dbReference type="Proteomes" id="UP000034982">
    <property type="component" value="Unassembled WGS sequence"/>
</dbReference>
<accession>W2CIJ1</accession>
<evidence type="ECO:0000313" key="2">
    <source>
        <dbReference type="Proteomes" id="UP000034982"/>
    </source>
</evidence>
<evidence type="ECO:0000313" key="1">
    <source>
        <dbReference type="EMBL" id="ETK06306.1"/>
    </source>
</evidence>
<gene>
    <name evidence="1" type="ORF">T230_13265</name>
</gene>
<dbReference type="PATRIC" id="fig|1411022.3.peg.1713"/>
<reference evidence="1 2" key="1">
    <citation type="submission" date="2013-11" db="EMBL/GenBank/DDBJ databases">
        <title>Single cell genomics of uncultured Tannerella BU063 (oral taxon 286).</title>
        <authorList>
            <person name="Beall C.J."/>
            <person name="Campbell A.G."/>
            <person name="Griffen A.L."/>
            <person name="Podar M."/>
            <person name="Leys E.J."/>
        </authorList>
    </citation>
    <scope>NUCLEOTIDE SEQUENCE [LARGE SCALE GENOMIC DNA]</scope>
    <source>
        <strain evidence="1">Cell 1/3</strain>
    </source>
</reference>
<sequence>MIQVSITIKNDRMHSCLSCIFSNGLTDFRRNFLFRTAINYL</sequence>
<name>W2CIJ1_9BACT</name>
<organism evidence="1 2">
    <name type="scientific">Tannerella sp. oral taxon BU063 isolate Cell 1/3</name>
    <dbReference type="NCBI Taxonomy" id="1411022"/>
    <lineage>
        <taxon>Bacteria</taxon>
        <taxon>Pseudomonadati</taxon>
        <taxon>Bacteroidota</taxon>
        <taxon>Bacteroidia</taxon>
        <taxon>Bacteroidales</taxon>
        <taxon>Tannerellaceae</taxon>
        <taxon>Tannerella</taxon>
    </lineage>
</organism>
<proteinExistence type="predicted"/>
<comment type="caution">
    <text evidence="1">The sequence shown here is derived from an EMBL/GenBank/DDBJ whole genome shotgun (WGS) entry which is preliminary data.</text>
</comment>
<dbReference type="AlphaFoldDB" id="W2CIJ1"/>
<protein>
    <submittedName>
        <fullName evidence="1">Uncharacterized protein</fullName>
    </submittedName>
</protein>